<feature type="transmembrane region" description="Helical" evidence="1">
    <location>
        <begin position="20"/>
        <end position="41"/>
    </location>
</feature>
<protein>
    <submittedName>
        <fullName evidence="2">DUF4307 domain-containing protein</fullName>
    </submittedName>
</protein>
<keyword evidence="1" id="KW-1133">Transmembrane helix</keyword>
<evidence type="ECO:0000313" key="3">
    <source>
        <dbReference type="Proteomes" id="UP000604001"/>
    </source>
</evidence>
<reference evidence="2 3" key="1">
    <citation type="submission" date="2020-08" db="EMBL/GenBank/DDBJ databases">
        <title>novel species in genus Nocardioides.</title>
        <authorList>
            <person name="Zhang G."/>
        </authorList>
    </citation>
    <scope>NUCLEOTIDE SEQUENCE [LARGE SCALE GENOMIC DNA]</scope>
    <source>
        <strain evidence="2 3">SC8A-24</strain>
    </source>
</reference>
<keyword evidence="1" id="KW-0812">Transmembrane</keyword>
<proteinExistence type="predicted"/>
<organism evidence="2 3">
    <name type="scientific">Nocardioides deserti</name>
    <dbReference type="NCBI Taxonomy" id="1588644"/>
    <lineage>
        <taxon>Bacteria</taxon>
        <taxon>Bacillati</taxon>
        <taxon>Actinomycetota</taxon>
        <taxon>Actinomycetes</taxon>
        <taxon>Propionibacteriales</taxon>
        <taxon>Nocardioidaceae</taxon>
        <taxon>Nocardioides</taxon>
    </lineage>
</organism>
<dbReference type="Proteomes" id="UP000604001">
    <property type="component" value="Unassembled WGS sequence"/>
</dbReference>
<comment type="caution">
    <text evidence="2">The sequence shown here is derived from an EMBL/GenBank/DDBJ whole genome shotgun (WGS) entry which is preliminary data.</text>
</comment>
<evidence type="ECO:0000313" key="2">
    <source>
        <dbReference type="EMBL" id="MBC2960345.1"/>
    </source>
</evidence>
<accession>A0ABR6U7E2</accession>
<dbReference type="Pfam" id="PF14155">
    <property type="entry name" value="DUF4307"/>
    <property type="match status" value="1"/>
</dbReference>
<sequence length="134" mass="14916">MSSDVLAERYGAPTPWRRRAALVGCVVLGVVFLGWLAWTAWSHATPEATSELERFEIVDEHTVDAVVVVKLRDDDVEATCLLRAFAEDHTTVGELEFVPDPALGDRQEQSVRTDRRATALELVGCRTAEQSRYS</sequence>
<dbReference type="EMBL" id="JACMYC010000004">
    <property type="protein sequence ID" value="MBC2960345.1"/>
    <property type="molecule type" value="Genomic_DNA"/>
</dbReference>
<keyword evidence="3" id="KW-1185">Reference proteome</keyword>
<keyword evidence="1" id="KW-0472">Membrane</keyword>
<dbReference type="RefSeq" id="WP_186345607.1">
    <property type="nucleotide sequence ID" value="NZ_BMMR01000001.1"/>
</dbReference>
<dbReference type="InterPro" id="IPR025443">
    <property type="entry name" value="DUF4307"/>
</dbReference>
<evidence type="ECO:0000256" key="1">
    <source>
        <dbReference type="SAM" id="Phobius"/>
    </source>
</evidence>
<gene>
    <name evidence="2" type="ORF">H7344_08575</name>
</gene>
<name>A0ABR6U7E2_9ACTN</name>